<reference evidence="1 2" key="1">
    <citation type="submission" date="2020-08" db="EMBL/GenBank/DDBJ databases">
        <title>Hymenobacter sp. S2-20-2 genome sequencing.</title>
        <authorList>
            <person name="Jin L."/>
        </authorList>
    </citation>
    <scope>NUCLEOTIDE SEQUENCE [LARGE SCALE GENOMIC DNA]</scope>
    <source>
        <strain evidence="1 2">S2-20-2</strain>
    </source>
</reference>
<dbReference type="Pfam" id="PF15594">
    <property type="entry name" value="Imm50"/>
    <property type="match status" value="1"/>
</dbReference>
<accession>A0A7G7W7D8</accession>
<dbReference type="KEGG" id="hsk:H4317_00155"/>
<dbReference type="Proteomes" id="UP000515489">
    <property type="component" value="Chromosome"/>
</dbReference>
<dbReference type="AlphaFoldDB" id="A0A7G7W7D8"/>
<dbReference type="RefSeq" id="WP_185888194.1">
    <property type="nucleotide sequence ID" value="NZ_CP060202.1"/>
</dbReference>
<evidence type="ECO:0000313" key="2">
    <source>
        <dbReference type="Proteomes" id="UP000515489"/>
    </source>
</evidence>
<protein>
    <submittedName>
        <fullName evidence="1">Uncharacterized protein</fullName>
    </submittedName>
</protein>
<evidence type="ECO:0000313" key="1">
    <source>
        <dbReference type="EMBL" id="QNH62281.1"/>
    </source>
</evidence>
<dbReference type="InterPro" id="IPR028957">
    <property type="entry name" value="Imm50"/>
</dbReference>
<proteinExistence type="predicted"/>
<name>A0A7G7W7D8_9BACT</name>
<sequence length="136" mass="15509">MTSSENSAISRIINSEAVLQHFGYWPDFHDAEITRVIFEANPGYYPSVTVLLSAFERTRETDERGYYRTIKNCDIKFQFNNIQEMEFGNFSHQNAILCLVFEEAEKSIRCTIDAATGLEAVIVAEEIVVESLTITK</sequence>
<organism evidence="1 2">
    <name type="scientific">Hymenobacter sediminicola</name>
    <dbReference type="NCBI Taxonomy" id="2761579"/>
    <lineage>
        <taxon>Bacteria</taxon>
        <taxon>Pseudomonadati</taxon>
        <taxon>Bacteroidota</taxon>
        <taxon>Cytophagia</taxon>
        <taxon>Cytophagales</taxon>
        <taxon>Hymenobacteraceae</taxon>
        <taxon>Hymenobacter</taxon>
    </lineage>
</organism>
<dbReference type="EMBL" id="CP060202">
    <property type="protein sequence ID" value="QNH62281.1"/>
    <property type="molecule type" value="Genomic_DNA"/>
</dbReference>
<keyword evidence="2" id="KW-1185">Reference proteome</keyword>
<gene>
    <name evidence="1" type="ORF">H4317_00155</name>
</gene>